<accession>A0A7T2WBH7</accession>
<protein>
    <submittedName>
        <fullName evidence="1">Uncharacterized protein</fullName>
    </submittedName>
</protein>
<reference evidence="1 2" key="1">
    <citation type="submission" date="2020-12" db="EMBL/GenBank/DDBJ databases">
        <title>FDA dAtabase for Regulatory Grade micrObial Sequences (FDA-ARGOS): Supporting development and validation of Infectious Disease Dx tests.</title>
        <authorList>
            <person name="Sproer C."/>
            <person name="Gronow S."/>
            <person name="Severitt S."/>
            <person name="Schroder I."/>
            <person name="Tallon L."/>
            <person name="Sadzewicz L."/>
            <person name="Zhao X."/>
            <person name="Boylan J."/>
            <person name="Ott S."/>
            <person name="Bowen H."/>
            <person name="Vavikolanu K."/>
            <person name="Mehta A."/>
            <person name="Aluvathingal J."/>
            <person name="Nadendla S."/>
            <person name="Lowell S."/>
            <person name="Myers T."/>
            <person name="Yan Y."/>
            <person name="Sichtig H."/>
        </authorList>
    </citation>
    <scope>NUCLEOTIDE SEQUENCE [LARGE SCALE GENOMIC DNA]</scope>
    <source>
        <strain evidence="1 2">FDAARGOS_907</strain>
    </source>
</reference>
<sequence length="93" mass="10766">MKAEAGEKIFFFGFGRAYKGFQRARPRLAAQYGKQAGYEIFKRVTANKSELWRVDFGDGERRFDSVVNAAGYHLPYFFIDRQAVLTLMFRAVI</sequence>
<keyword evidence="2" id="KW-1185">Reference proteome</keyword>
<dbReference type="EMBL" id="CP065673">
    <property type="protein sequence ID" value="QPS20967.1"/>
    <property type="molecule type" value="Genomic_DNA"/>
</dbReference>
<dbReference type="Proteomes" id="UP000594967">
    <property type="component" value="Chromosome"/>
</dbReference>
<name>A0A7T2WBH7_SERPL</name>
<gene>
    <name evidence="1" type="ORF">I6G64_00575</name>
</gene>
<evidence type="ECO:0000313" key="1">
    <source>
        <dbReference type="EMBL" id="QPS20967.1"/>
    </source>
</evidence>
<proteinExistence type="predicted"/>
<organism evidence="1 2">
    <name type="scientific">Serratia plymuthica</name>
    <dbReference type="NCBI Taxonomy" id="82996"/>
    <lineage>
        <taxon>Bacteria</taxon>
        <taxon>Pseudomonadati</taxon>
        <taxon>Pseudomonadota</taxon>
        <taxon>Gammaproteobacteria</taxon>
        <taxon>Enterobacterales</taxon>
        <taxon>Yersiniaceae</taxon>
        <taxon>Serratia</taxon>
    </lineage>
</organism>
<evidence type="ECO:0000313" key="2">
    <source>
        <dbReference type="Proteomes" id="UP000594967"/>
    </source>
</evidence>
<dbReference type="RefSeq" id="WP_063198465.1">
    <property type="nucleotide sequence ID" value="NZ_CAMITG010000002.1"/>
</dbReference>